<dbReference type="Gene3D" id="3.30.565.10">
    <property type="entry name" value="Histidine kinase-like ATPase, C-terminal domain"/>
    <property type="match status" value="1"/>
</dbReference>
<feature type="coiled-coil region" evidence="6">
    <location>
        <begin position="288"/>
        <end position="318"/>
    </location>
</feature>
<dbReference type="PROSITE" id="PS50112">
    <property type="entry name" value="PAS"/>
    <property type="match status" value="3"/>
</dbReference>
<dbReference type="InterPro" id="IPR036097">
    <property type="entry name" value="HisK_dim/P_sf"/>
</dbReference>
<dbReference type="OrthoDB" id="9766459at2"/>
<dbReference type="EC" id="2.7.13.3" evidence="2"/>
<dbReference type="SMART" id="SM00091">
    <property type="entry name" value="PAS"/>
    <property type="match status" value="3"/>
</dbReference>
<dbReference type="Pfam" id="PF13426">
    <property type="entry name" value="PAS_9"/>
    <property type="match status" value="2"/>
</dbReference>
<evidence type="ECO:0000259" key="7">
    <source>
        <dbReference type="PROSITE" id="PS50109"/>
    </source>
</evidence>
<evidence type="ECO:0000313" key="11">
    <source>
        <dbReference type="Proteomes" id="UP000198984"/>
    </source>
</evidence>
<keyword evidence="5" id="KW-0418">Kinase</keyword>
<dbReference type="SUPFAM" id="SSF55785">
    <property type="entry name" value="PYP-like sensor domain (PAS domain)"/>
    <property type="match status" value="3"/>
</dbReference>
<feature type="domain" description="PAS" evidence="8">
    <location>
        <begin position="182"/>
        <end position="219"/>
    </location>
</feature>
<feature type="domain" description="PAS" evidence="8">
    <location>
        <begin position="308"/>
        <end position="381"/>
    </location>
</feature>
<evidence type="ECO:0000256" key="4">
    <source>
        <dbReference type="ARBA" id="ARBA00022679"/>
    </source>
</evidence>
<dbReference type="Pfam" id="PF00989">
    <property type="entry name" value="PAS"/>
    <property type="match status" value="1"/>
</dbReference>
<dbReference type="InterPro" id="IPR000014">
    <property type="entry name" value="PAS"/>
</dbReference>
<reference evidence="10 11" key="1">
    <citation type="submission" date="2016-10" db="EMBL/GenBank/DDBJ databases">
        <authorList>
            <person name="de Groot N.N."/>
        </authorList>
    </citation>
    <scope>NUCLEOTIDE SEQUENCE [LARGE SCALE GENOMIC DNA]</scope>
    <source>
        <strain evidence="10 11">DSM 21039</strain>
    </source>
</reference>
<dbReference type="InterPro" id="IPR013767">
    <property type="entry name" value="PAS_fold"/>
</dbReference>
<protein>
    <recommendedName>
        <fullName evidence="2">histidine kinase</fullName>
        <ecNumber evidence="2">2.7.13.3</ecNumber>
    </recommendedName>
</protein>
<dbReference type="InterPro" id="IPR004358">
    <property type="entry name" value="Sig_transdc_His_kin-like_C"/>
</dbReference>
<dbReference type="SMART" id="SM00388">
    <property type="entry name" value="HisKA"/>
    <property type="match status" value="1"/>
</dbReference>
<feature type="domain" description="PAS" evidence="8">
    <location>
        <begin position="24"/>
        <end position="97"/>
    </location>
</feature>
<dbReference type="SUPFAM" id="SSF55874">
    <property type="entry name" value="ATPase domain of HSP90 chaperone/DNA topoisomerase II/histidine kinase"/>
    <property type="match status" value="1"/>
</dbReference>
<dbReference type="InterPro" id="IPR001610">
    <property type="entry name" value="PAC"/>
</dbReference>
<dbReference type="NCBIfam" id="TIGR00229">
    <property type="entry name" value="sensory_box"/>
    <property type="match status" value="3"/>
</dbReference>
<dbReference type="AlphaFoldDB" id="A0A1H7PL05"/>
<dbReference type="InterPro" id="IPR035965">
    <property type="entry name" value="PAS-like_dom_sf"/>
</dbReference>
<dbReference type="InterPro" id="IPR000700">
    <property type="entry name" value="PAS-assoc_C"/>
</dbReference>
<dbReference type="SUPFAM" id="SSF47384">
    <property type="entry name" value="Homodimeric domain of signal transducing histidine kinase"/>
    <property type="match status" value="1"/>
</dbReference>
<name>A0A1H7PL05_9BACT</name>
<dbReference type="STRING" id="573321.SAMN04488505_102113"/>
<evidence type="ECO:0000313" key="10">
    <source>
        <dbReference type="EMBL" id="SEL36463.1"/>
    </source>
</evidence>
<comment type="catalytic activity">
    <reaction evidence="1">
        <text>ATP + protein L-histidine = ADP + protein N-phospho-L-histidine.</text>
        <dbReference type="EC" id="2.7.13.3"/>
    </reaction>
</comment>
<dbReference type="InterPro" id="IPR003594">
    <property type="entry name" value="HATPase_dom"/>
</dbReference>
<feature type="domain" description="PAC" evidence="9">
    <location>
        <begin position="241"/>
        <end position="293"/>
    </location>
</feature>
<keyword evidence="11" id="KW-1185">Reference proteome</keyword>
<feature type="domain" description="PAC" evidence="9">
    <location>
        <begin position="99"/>
        <end position="151"/>
    </location>
</feature>
<dbReference type="GO" id="GO:0000155">
    <property type="term" value="F:phosphorelay sensor kinase activity"/>
    <property type="evidence" value="ECO:0007669"/>
    <property type="project" value="InterPro"/>
</dbReference>
<dbReference type="CDD" id="cd00082">
    <property type="entry name" value="HisKA"/>
    <property type="match status" value="1"/>
</dbReference>
<dbReference type="GO" id="GO:0006355">
    <property type="term" value="P:regulation of DNA-templated transcription"/>
    <property type="evidence" value="ECO:0007669"/>
    <property type="project" value="InterPro"/>
</dbReference>
<dbReference type="InterPro" id="IPR036890">
    <property type="entry name" value="HATPase_C_sf"/>
</dbReference>
<organism evidence="10 11">
    <name type="scientific">Chitinophaga rupis</name>
    <dbReference type="NCBI Taxonomy" id="573321"/>
    <lineage>
        <taxon>Bacteria</taxon>
        <taxon>Pseudomonadati</taxon>
        <taxon>Bacteroidota</taxon>
        <taxon>Chitinophagia</taxon>
        <taxon>Chitinophagales</taxon>
        <taxon>Chitinophagaceae</taxon>
        <taxon>Chitinophaga</taxon>
    </lineage>
</organism>
<dbReference type="PANTHER" id="PTHR43304:SF1">
    <property type="entry name" value="PAC DOMAIN-CONTAINING PROTEIN"/>
    <property type="match status" value="1"/>
</dbReference>
<keyword evidence="6" id="KW-0175">Coiled coil</keyword>
<gene>
    <name evidence="10" type="ORF">SAMN04488505_102113</name>
</gene>
<sequence>MGTINTKQDNTGAFQDETAGQTNEERLFQKIVEEQETCALIFLDKEGIIKSWNKGAGIIKGYSRSEAIGKYFDISFLPEDRAANIPANLLKTSMLDGKAVYEGWCIRKDASKYWGQITVKALYDEKGQLLGFSELALDLSLERAAAERSESGATQLRNDNQVLNESGEMYQGMIAEIQDYAIIRLDANGVIRSWNLGAEKIKGYRAEEILGKHFSIFYEAPDKANGLPQKLIECARHTGSAKHEGWRVRKDGSRFWGSIVITALHAGDGTVIGFTKVTRDLTEKKLIDDELKRSSEELKRSIAELRKSEERYHKMVQEVQDYAIIMLDEEGNVISWNIGAERIKGYQAKEIIGVNFRIFYPPRDKEAGLPEKLIQIAAKNGKATHEGWRVRKDGSRFWGSITITALHGGDNSIIGYSKVTRDLTERKFAEDKMKDYVMQLENKNWELEQFAYVASHDMQEPLRKIQTFTDIIQNNPNNQAVIDKYFPKINISAKRMSMLIKSILDYSRLDKVKHKVHTDLNKVLESVRFDLELMILERNAIILHKPLPAIDVYPDLVSQLFTNILGNALKYCDGQPVIKIASKFLRKEDIKNSPPDLEHEYFLELSFQDNGIGFEQQYAEVIFAIFQRLHARDKYEGTGIGLAMCKRIMKNHSGFIRATGEPGKGACFYTYFPVSYSVFSMNQEAAATW</sequence>
<dbReference type="Proteomes" id="UP000198984">
    <property type="component" value="Unassembled WGS sequence"/>
</dbReference>
<evidence type="ECO:0000256" key="1">
    <source>
        <dbReference type="ARBA" id="ARBA00000085"/>
    </source>
</evidence>
<dbReference type="EMBL" id="FOBB01000002">
    <property type="protein sequence ID" value="SEL36463.1"/>
    <property type="molecule type" value="Genomic_DNA"/>
</dbReference>
<evidence type="ECO:0000256" key="2">
    <source>
        <dbReference type="ARBA" id="ARBA00012438"/>
    </source>
</evidence>
<dbReference type="Pfam" id="PF00512">
    <property type="entry name" value="HisKA"/>
    <property type="match status" value="1"/>
</dbReference>
<proteinExistence type="predicted"/>
<evidence type="ECO:0000259" key="9">
    <source>
        <dbReference type="PROSITE" id="PS50113"/>
    </source>
</evidence>
<dbReference type="PROSITE" id="PS50113">
    <property type="entry name" value="PAC"/>
    <property type="match status" value="3"/>
</dbReference>
<dbReference type="PROSITE" id="PS50109">
    <property type="entry name" value="HIS_KIN"/>
    <property type="match status" value="1"/>
</dbReference>
<dbReference type="InterPro" id="IPR052162">
    <property type="entry name" value="Sensor_kinase/Photoreceptor"/>
</dbReference>
<evidence type="ECO:0000259" key="8">
    <source>
        <dbReference type="PROSITE" id="PS50112"/>
    </source>
</evidence>
<dbReference type="InterPro" id="IPR003661">
    <property type="entry name" value="HisK_dim/P_dom"/>
</dbReference>
<dbReference type="Pfam" id="PF02518">
    <property type="entry name" value="HATPase_c"/>
    <property type="match status" value="1"/>
</dbReference>
<dbReference type="PANTHER" id="PTHR43304">
    <property type="entry name" value="PHYTOCHROME-LIKE PROTEIN CPH1"/>
    <property type="match status" value="1"/>
</dbReference>
<keyword evidence="3" id="KW-0597">Phosphoprotein</keyword>
<dbReference type="Gene3D" id="1.10.287.130">
    <property type="match status" value="1"/>
</dbReference>
<dbReference type="RefSeq" id="WP_089908777.1">
    <property type="nucleotide sequence ID" value="NZ_FOBB01000002.1"/>
</dbReference>
<dbReference type="PRINTS" id="PR00344">
    <property type="entry name" value="BCTRLSENSOR"/>
</dbReference>
<dbReference type="CDD" id="cd00130">
    <property type="entry name" value="PAS"/>
    <property type="match status" value="3"/>
</dbReference>
<dbReference type="Gene3D" id="3.30.450.20">
    <property type="entry name" value="PAS domain"/>
    <property type="match status" value="3"/>
</dbReference>
<feature type="domain" description="Histidine kinase" evidence="7">
    <location>
        <begin position="453"/>
        <end position="676"/>
    </location>
</feature>
<accession>A0A1H7PL05</accession>
<evidence type="ECO:0000256" key="5">
    <source>
        <dbReference type="ARBA" id="ARBA00022777"/>
    </source>
</evidence>
<dbReference type="InterPro" id="IPR005467">
    <property type="entry name" value="His_kinase_dom"/>
</dbReference>
<keyword evidence="4" id="KW-0808">Transferase</keyword>
<dbReference type="SMART" id="SM00387">
    <property type="entry name" value="HATPase_c"/>
    <property type="match status" value="1"/>
</dbReference>
<evidence type="ECO:0000256" key="6">
    <source>
        <dbReference type="SAM" id="Coils"/>
    </source>
</evidence>
<feature type="domain" description="PAC" evidence="9">
    <location>
        <begin position="383"/>
        <end position="435"/>
    </location>
</feature>
<dbReference type="SMART" id="SM00086">
    <property type="entry name" value="PAC"/>
    <property type="match status" value="3"/>
</dbReference>
<evidence type="ECO:0000256" key="3">
    <source>
        <dbReference type="ARBA" id="ARBA00022553"/>
    </source>
</evidence>